<keyword evidence="3" id="KW-0378">Hydrolase</keyword>
<evidence type="ECO:0000256" key="1">
    <source>
        <dbReference type="SAM" id="SignalP"/>
    </source>
</evidence>
<dbReference type="Gene3D" id="3.90.226.10">
    <property type="entry name" value="2-enoyl-CoA Hydratase, Chain A, domain 1"/>
    <property type="match status" value="1"/>
</dbReference>
<protein>
    <submittedName>
        <fullName evidence="3">Carboxyl-terminal processing protease</fullName>
    </submittedName>
</protein>
<proteinExistence type="predicted"/>
<gene>
    <name evidence="3" type="ORF">SAMN00790413_01988</name>
</gene>
<name>A0A1W1VJE7_9DEIO</name>
<evidence type="ECO:0000313" key="3">
    <source>
        <dbReference type="EMBL" id="SMB93446.1"/>
    </source>
</evidence>
<evidence type="ECO:0000259" key="2">
    <source>
        <dbReference type="PROSITE" id="PS50106"/>
    </source>
</evidence>
<dbReference type="SUPFAM" id="SSF50156">
    <property type="entry name" value="PDZ domain-like"/>
    <property type="match status" value="1"/>
</dbReference>
<feature type="chain" id="PRO_5012732237" evidence="1">
    <location>
        <begin position="33"/>
        <end position="432"/>
    </location>
</feature>
<reference evidence="3 4" key="1">
    <citation type="submission" date="2017-04" db="EMBL/GenBank/DDBJ databases">
        <authorList>
            <person name="Afonso C.L."/>
            <person name="Miller P.J."/>
            <person name="Scott M.A."/>
            <person name="Spackman E."/>
            <person name="Goraichik I."/>
            <person name="Dimitrov K.M."/>
            <person name="Suarez D.L."/>
            <person name="Swayne D.E."/>
        </authorList>
    </citation>
    <scope>NUCLEOTIDE SEQUENCE [LARGE SCALE GENOMIC DNA]</scope>
    <source>
        <strain evidence="3 4">KR-140</strain>
    </source>
</reference>
<sequence>MPTRHSAHRRGVRVPVWLLLTFGLAGASLASASPATDLFGAATRAFQTQYYGWADADRTALTQKYGAQLTEKCAPQADACDYTTARTVLTDLFTEFGDPHTNVRDSEAAERLAEVTYNRAVSRTGARVVRVPGGLLVVSVMPGSPAETAGVRRFDLLTTVNGEATGKDGAGKNLPIGPNEFIRLERAGGPLKVTLRRAGTPDQDLALNTASLQARDEPTLSWSGSDGKTAVIDYPSFLSSDSAELFLKRLAQAKDAGAKAFVVDLRYNGGGSLDECVAAASNFSPVLYKTRWQGGGYTYGGLRGEEVLPFIARAAKPDWALWRGPLAVLVGPNTASCAEVFSYFVHQAGAVVVGEKTRGVGNSGVIFQPLPDGGVLSVTVLRGYTDAGEALPASITPDVAAPTDISVLTGEGRDTTLEAALGALQTRQATSR</sequence>
<dbReference type="InterPro" id="IPR001478">
    <property type="entry name" value="PDZ"/>
</dbReference>
<organism evidence="3 4">
    <name type="scientific">Deinococcus hopiensis KR-140</name>
    <dbReference type="NCBI Taxonomy" id="695939"/>
    <lineage>
        <taxon>Bacteria</taxon>
        <taxon>Thermotogati</taxon>
        <taxon>Deinococcota</taxon>
        <taxon>Deinococci</taxon>
        <taxon>Deinococcales</taxon>
        <taxon>Deinococcaceae</taxon>
        <taxon>Deinococcus</taxon>
    </lineage>
</organism>
<dbReference type="GO" id="GO:0006508">
    <property type="term" value="P:proteolysis"/>
    <property type="evidence" value="ECO:0007669"/>
    <property type="project" value="UniProtKB-KW"/>
</dbReference>
<dbReference type="EMBL" id="FWWU01000009">
    <property type="protein sequence ID" value="SMB93446.1"/>
    <property type="molecule type" value="Genomic_DNA"/>
</dbReference>
<dbReference type="Gene3D" id="2.30.42.10">
    <property type="match status" value="1"/>
</dbReference>
<dbReference type="InterPro" id="IPR041489">
    <property type="entry name" value="PDZ_6"/>
</dbReference>
<feature type="domain" description="PDZ" evidence="2">
    <location>
        <begin position="114"/>
        <end position="162"/>
    </location>
</feature>
<dbReference type="GO" id="GO:0007165">
    <property type="term" value="P:signal transduction"/>
    <property type="evidence" value="ECO:0007669"/>
    <property type="project" value="TreeGrafter"/>
</dbReference>
<dbReference type="PANTHER" id="PTHR32060:SF30">
    <property type="entry name" value="CARBOXY-TERMINAL PROCESSING PROTEASE CTPA"/>
    <property type="match status" value="1"/>
</dbReference>
<dbReference type="Pfam" id="PF17820">
    <property type="entry name" value="PDZ_6"/>
    <property type="match status" value="1"/>
</dbReference>
<dbReference type="InterPro" id="IPR029045">
    <property type="entry name" value="ClpP/crotonase-like_dom_sf"/>
</dbReference>
<dbReference type="GO" id="GO:0004175">
    <property type="term" value="F:endopeptidase activity"/>
    <property type="evidence" value="ECO:0007669"/>
    <property type="project" value="TreeGrafter"/>
</dbReference>
<dbReference type="InterPro" id="IPR005151">
    <property type="entry name" value="Tail-specific_protease"/>
</dbReference>
<dbReference type="STRING" id="695939.SAMN00790413_01988"/>
<dbReference type="PROSITE" id="PS50106">
    <property type="entry name" value="PDZ"/>
    <property type="match status" value="1"/>
</dbReference>
<dbReference type="Pfam" id="PF03572">
    <property type="entry name" value="Peptidase_S41"/>
    <property type="match status" value="1"/>
</dbReference>
<accession>A0A1W1VJE7</accession>
<dbReference type="SUPFAM" id="SSF52096">
    <property type="entry name" value="ClpP/crotonase"/>
    <property type="match status" value="1"/>
</dbReference>
<dbReference type="CDD" id="cd06567">
    <property type="entry name" value="Peptidase_S41"/>
    <property type="match status" value="1"/>
</dbReference>
<evidence type="ECO:0000313" key="4">
    <source>
        <dbReference type="Proteomes" id="UP000192582"/>
    </source>
</evidence>
<dbReference type="AlphaFoldDB" id="A0A1W1VJE7"/>
<dbReference type="SMART" id="SM00245">
    <property type="entry name" value="TSPc"/>
    <property type="match status" value="1"/>
</dbReference>
<dbReference type="GO" id="GO:0030288">
    <property type="term" value="C:outer membrane-bounded periplasmic space"/>
    <property type="evidence" value="ECO:0007669"/>
    <property type="project" value="TreeGrafter"/>
</dbReference>
<keyword evidence="4" id="KW-1185">Reference proteome</keyword>
<feature type="signal peptide" evidence="1">
    <location>
        <begin position="1"/>
        <end position="32"/>
    </location>
</feature>
<dbReference type="Proteomes" id="UP000192582">
    <property type="component" value="Unassembled WGS sequence"/>
</dbReference>
<dbReference type="InterPro" id="IPR036034">
    <property type="entry name" value="PDZ_sf"/>
</dbReference>
<dbReference type="GO" id="GO:0008236">
    <property type="term" value="F:serine-type peptidase activity"/>
    <property type="evidence" value="ECO:0007669"/>
    <property type="project" value="InterPro"/>
</dbReference>
<dbReference type="RefSeq" id="WP_245808442.1">
    <property type="nucleotide sequence ID" value="NZ_FWWU01000009.1"/>
</dbReference>
<keyword evidence="1" id="KW-0732">Signal</keyword>
<dbReference type="PANTHER" id="PTHR32060">
    <property type="entry name" value="TAIL-SPECIFIC PROTEASE"/>
    <property type="match status" value="1"/>
</dbReference>
<keyword evidence="3" id="KW-0645">Protease</keyword>